<evidence type="ECO:0008006" key="5">
    <source>
        <dbReference type="Google" id="ProtNLM"/>
    </source>
</evidence>
<gene>
    <name evidence="3" type="ORF">PoMZ_02232</name>
</gene>
<dbReference type="PANTHER" id="PTHR44472">
    <property type="entry name" value="DDB1- AND CUL4-ASSOCIATED FACTOR 4-RELATED"/>
    <property type="match status" value="1"/>
</dbReference>
<dbReference type="InterPro" id="IPR052254">
    <property type="entry name" value="CUL4-DDB1_E3_ligase_receptor"/>
</dbReference>
<dbReference type="PANTHER" id="PTHR44472:SF1">
    <property type="entry name" value="DDB1 AND CUL4 ASSOCIATED FACTOR 4"/>
    <property type="match status" value="1"/>
</dbReference>
<dbReference type="EMBL" id="CP034205">
    <property type="protein sequence ID" value="QBZ57308.1"/>
    <property type="molecule type" value="Genomic_DNA"/>
</dbReference>
<sequence>MAPPREIPGFFWDEVRKKYFKIEQRGPPAASQYSAQNVKKRRAEAHDKAVKARRAAIPSVRPDARNPLADPIVGGMFRHDLGEHPPDLARACWVDGLQFKGAAAVGRLRGQPIASFLVSGADSQGSDGVVIAATSRGEMAKSVFSRDRYNHIQNNPSRNSIRAANEIPPIPMTITGLAWGRRSEAFEDPGWPVFAYSSAELHGGVPSMPFLYLTREPSSLIDTGSFINQYQFDCPEGTSCIPPVTSCVVAPGAARGIMAVVGTKRGLATIERTEFVSQVGLAARSPGSRSTGNTVLALDFVSDHPDVLVLGGRGGTGIWTTDLREAARQLGRGDDDTDVLDRPPQPNLLACHPGRTDARYAALKFPECTTPTTRVRDLPNRDLLHVLGDVKPAQPRRYDTSCRWLELSRDAGGAVSHVVSLNQYQVLAAGISDRMDVWDMRRGFNQQQQPCTSFPGYKNAARLGMGLAVYKKLGIVAAANDQGPDSFCPVKLHSLATGKEMPCRALDDEIQRIQSLEGPTYKPLLGIPSPCLRWETLPGDRDASLFVSRGTHVLKFSFGLETGLVDEF</sequence>
<organism evidence="3 4">
    <name type="scientific">Pyricularia oryzae</name>
    <name type="common">Rice blast fungus</name>
    <name type="synonym">Magnaporthe oryzae</name>
    <dbReference type="NCBI Taxonomy" id="318829"/>
    <lineage>
        <taxon>Eukaryota</taxon>
        <taxon>Fungi</taxon>
        <taxon>Dikarya</taxon>
        <taxon>Ascomycota</taxon>
        <taxon>Pezizomycotina</taxon>
        <taxon>Sordariomycetes</taxon>
        <taxon>Sordariomycetidae</taxon>
        <taxon>Magnaporthales</taxon>
        <taxon>Pyriculariaceae</taxon>
        <taxon>Pyricularia</taxon>
    </lineage>
</organism>
<dbReference type="AlphaFoldDB" id="A0A4P7N484"/>
<dbReference type="Proteomes" id="UP000294847">
    <property type="component" value="Chromosome 2"/>
</dbReference>
<evidence type="ECO:0000313" key="3">
    <source>
        <dbReference type="EMBL" id="QBZ57308.1"/>
    </source>
</evidence>
<evidence type="ECO:0000256" key="1">
    <source>
        <dbReference type="ARBA" id="ARBA00022574"/>
    </source>
</evidence>
<reference evidence="3 4" key="1">
    <citation type="journal article" date="2019" name="Mol. Biol. Evol.">
        <title>Blast fungal genomes show frequent chromosomal changes, gene gains and losses, and effector gene turnover.</title>
        <authorList>
            <person name="Gomez Luciano L.B."/>
            <person name="Jason Tsai I."/>
            <person name="Chuma I."/>
            <person name="Tosa Y."/>
            <person name="Chen Y.H."/>
            <person name="Li J.Y."/>
            <person name="Li M.Y."/>
            <person name="Jade Lu M.Y."/>
            <person name="Nakayashiki H."/>
            <person name="Li W.H."/>
        </authorList>
    </citation>
    <scope>NUCLEOTIDE SEQUENCE [LARGE SCALE GENOMIC DNA]</scope>
    <source>
        <strain evidence="3">MZ5-1-6</strain>
    </source>
</reference>
<keyword evidence="1" id="KW-0853">WD repeat</keyword>
<evidence type="ECO:0000256" key="2">
    <source>
        <dbReference type="ARBA" id="ARBA00022737"/>
    </source>
</evidence>
<dbReference type="GO" id="GO:0080008">
    <property type="term" value="C:Cul4-RING E3 ubiquitin ligase complex"/>
    <property type="evidence" value="ECO:0007669"/>
    <property type="project" value="TreeGrafter"/>
</dbReference>
<keyword evidence="2" id="KW-0677">Repeat</keyword>
<evidence type="ECO:0000313" key="4">
    <source>
        <dbReference type="Proteomes" id="UP000294847"/>
    </source>
</evidence>
<proteinExistence type="predicted"/>
<accession>A0A4P7N484</accession>
<name>A0A4P7N484_PYROR</name>
<protein>
    <recommendedName>
        <fullName evidence="5">Myocyte-specific enhancer factor 2d</fullName>
    </recommendedName>
</protein>